<dbReference type="Proteomes" id="UP000807306">
    <property type="component" value="Unassembled WGS sequence"/>
</dbReference>
<protein>
    <recommendedName>
        <fullName evidence="1">DUF7907 domain-containing protein</fullName>
    </recommendedName>
</protein>
<dbReference type="OrthoDB" id="5592074at2759"/>
<dbReference type="Pfam" id="PF25484">
    <property type="entry name" value="DUF7907"/>
    <property type="match status" value="1"/>
</dbReference>
<sequence length="168" mass="19410">MSTALETTQSPHKFFYLKATSSGKYANRYVRYTGSGHADVVLTEAHPVFLKFYLQDDKQLAAFKERVFGFVMGALVDVNDKDEGLRAVEMFEDKGDGGFYFDEEDAGKLKWKGVTDNDDVHWKGWVLKENPEDKYKGNPQLFWTTVEPDVEFKLENGMERVELIREYL</sequence>
<accession>A0A9P6EKU4</accession>
<comment type="caution">
    <text evidence="2">The sequence shown here is derived from an EMBL/GenBank/DDBJ whole genome shotgun (WGS) entry which is preliminary data.</text>
</comment>
<evidence type="ECO:0000313" key="2">
    <source>
        <dbReference type="EMBL" id="KAF9530940.1"/>
    </source>
</evidence>
<dbReference type="InterPro" id="IPR057229">
    <property type="entry name" value="DUF7907"/>
</dbReference>
<gene>
    <name evidence="2" type="ORF">CPB83DRAFT_849904</name>
</gene>
<reference evidence="2" key="1">
    <citation type="submission" date="2020-11" db="EMBL/GenBank/DDBJ databases">
        <authorList>
            <consortium name="DOE Joint Genome Institute"/>
            <person name="Ahrendt S."/>
            <person name="Riley R."/>
            <person name="Andreopoulos W."/>
            <person name="Labutti K."/>
            <person name="Pangilinan J."/>
            <person name="Ruiz-Duenas F.J."/>
            <person name="Barrasa J.M."/>
            <person name="Sanchez-Garcia M."/>
            <person name="Camarero S."/>
            <person name="Miyauchi S."/>
            <person name="Serrano A."/>
            <person name="Linde D."/>
            <person name="Babiker R."/>
            <person name="Drula E."/>
            <person name="Ayuso-Fernandez I."/>
            <person name="Pacheco R."/>
            <person name="Padilla G."/>
            <person name="Ferreira P."/>
            <person name="Barriuso J."/>
            <person name="Kellner H."/>
            <person name="Castanera R."/>
            <person name="Alfaro M."/>
            <person name="Ramirez L."/>
            <person name="Pisabarro A.G."/>
            <person name="Kuo A."/>
            <person name="Tritt A."/>
            <person name="Lipzen A."/>
            <person name="He G."/>
            <person name="Yan M."/>
            <person name="Ng V."/>
            <person name="Cullen D."/>
            <person name="Martin F."/>
            <person name="Rosso M.-N."/>
            <person name="Henrissat B."/>
            <person name="Hibbett D."/>
            <person name="Martinez A.T."/>
            <person name="Grigoriev I.V."/>
        </authorList>
    </citation>
    <scope>NUCLEOTIDE SEQUENCE</scope>
    <source>
        <strain evidence="2">CBS 506.95</strain>
    </source>
</reference>
<name>A0A9P6EKU4_9AGAR</name>
<evidence type="ECO:0000259" key="1">
    <source>
        <dbReference type="Pfam" id="PF25484"/>
    </source>
</evidence>
<keyword evidence="3" id="KW-1185">Reference proteome</keyword>
<feature type="domain" description="DUF7907" evidence="1">
    <location>
        <begin position="13"/>
        <end position="167"/>
    </location>
</feature>
<evidence type="ECO:0000313" key="3">
    <source>
        <dbReference type="Proteomes" id="UP000807306"/>
    </source>
</evidence>
<organism evidence="2 3">
    <name type="scientific">Crepidotus variabilis</name>
    <dbReference type="NCBI Taxonomy" id="179855"/>
    <lineage>
        <taxon>Eukaryota</taxon>
        <taxon>Fungi</taxon>
        <taxon>Dikarya</taxon>
        <taxon>Basidiomycota</taxon>
        <taxon>Agaricomycotina</taxon>
        <taxon>Agaricomycetes</taxon>
        <taxon>Agaricomycetidae</taxon>
        <taxon>Agaricales</taxon>
        <taxon>Agaricineae</taxon>
        <taxon>Crepidotaceae</taxon>
        <taxon>Crepidotus</taxon>
    </lineage>
</organism>
<dbReference type="AlphaFoldDB" id="A0A9P6EKU4"/>
<proteinExistence type="predicted"/>
<dbReference type="EMBL" id="MU157837">
    <property type="protein sequence ID" value="KAF9530940.1"/>
    <property type="molecule type" value="Genomic_DNA"/>
</dbReference>